<evidence type="ECO:0000256" key="6">
    <source>
        <dbReference type="SAM" id="MobiDB-lite"/>
    </source>
</evidence>
<organism evidence="8 9">
    <name type="scientific">Ganoderma sinense ZZ0214-1</name>
    <dbReference type="NCBI Taxonomy" id="1077348"/>
    <lineage>
        <taxon>Eukaryota</taxon>
        <taxon>Fungi</taxon>
        <taxon>Dikarya</taxon>
        <taxon>Basidiomycota</taxon>
        <taxon>Agaricomycotina</taxon>
        <taxon>Agaricomycetes</taxon>
        <taxon>Polyporales</taxon>
        <taxon>Polyporaceae</taxon>
        <taxon>Ganoderma</taxon>
    </lineage>
</organism>
<reference evidence="8 9" key="1">
    <citation type="journal article" date="2015" name="Sci. Rep.">
        <title>Chromosome-level genome map provides insights into diverse defense mechanisms in the medicinal fungus Ganoderma sinense.</title>
        <authorList>
            <person name="Zhu Y."/>
            <person name="Xu J."/>
            <person name="Sun C."/>
            <person name="Zhou S."/>
            <person name="Xu H."/>
            <person name="Nelson D.R."/>
            <person name="Qian J."/>
            <person name="Song J."/>
            <person name="Luo H."/>
            <person name="Xiang L."/>
            <person name="Li Y."/>
            <person name="Xu Z."/>
            <person name="Ji A."/>
            <person name="Wang L."/>
            <person name="Lu S."/>
            <person name="Hayward A."/>
            <person name="Sun W."/>
            <person name="Li X."/>
            <person name="Schwartz D.C."/>
            <person name="Wang Y."/>
            <person name="Chen S."/>
        </authorList>
    </citation>
    <scope>NUCLEOTIDE SEQUENCE [LARGE SCALE GENOMIC DNA]</scope>
    <source>
        <strain evidence="8 9">ZZ0214-1</strain>
    </source>
</reference>
<proteinExistence type="inferred from homology"/>
<evidence type="ECO:0000256" key="2">
    <source>
        <dbReference type="ARBA" id="ARBA00006665"/>
    </source>
</evidence>
<accession>A0A2G8RYB5</accession>
<dbReference type="Pfam" id="PF03348">
    <property type="entry name" value="Serinc"/>
    <property type="match status" value="1"/>
</dbReference>
<keyword evidence="5 7" id="KW-0472">Membrane</keyword>
<dbReference type="AlphaFoldDB" id="A0A2G8RYB5"/>
<keyword evidence="3 7" id="KW-0812">Transmembrane</keyword>
<keyword evidence="9" id="KW-1185">Reference proteome</keyword>
<protein>
    <submittedName>
        <fullName evidence="8">Uncharacterized protein</fullName>
    </submittedName>
</protein>
<comment type="similarity">
    <text evidence="2">Belongs to the TDE1 family.</text>
</comment>
<evidence type="ECO:0000313" key="9">
    <source>
        <dbReference type="Proteomes" id="UP000230002"/>
    </source>
</evidence>
<feature type="transmembrane region" description="Helical" evidence="7">
    <location>
        <begin position="12"/>
        <end position="33"/>
    </location>
</feature>
<evidence type="ECO:0000256" key="3">
    <source>
        <dbReference type="ARBA" id="ARBA00022692"/>
    </source>
</evidence>
<gene>
    <name evidence="8" type="ORF">GSI_12271</name>
</gene>
<name>A0A2G8RYB5_9APHY</name>
<comment type="subcellular location">
    <subcellularLocation>
        <location evidence="1">Membrane</location>
        <topology evidence="1">Multi-pass membrane protein</topology>
    </subcellularLocation>
</comment>
<comment type="caution">
    <text evidence="8">The sequence shown here is derived from an EMBL/GenBank/DDBJ whole genome shotgun (WGS) entry which is preliminary data.</text>
</comment>
<evidence type="ECO:0000256" key="1">
    <source>
        <dbReference type="ARBA" id="ARBA00004141"/>
    </source>
</evidence>
<keyword evidence="4 7" id="KW-1133">Transmembrane helix</keyword>
<dbReference type="Proteomes" id="UP000230002">
    <property type="component" value="Unassembled WGS sequence"/>
</dbReference>
<dbReference type="GO" id="GO:0016020">
    <property type="term" value="C:membrane"/>
    <property type="evidence" value="ECO:0007669"/>
    <property type="project" value="UniProtKB-SubCell"/>
</dbReference>
<evidence type="ECO:0000313" key="8">
    <source>
        <dbReference type="EMBL" id="PIL26513.1"/>
    </source>
</evidence>
<dbReference type="EMBL" id="AYKW01000045">
    <property type="protein sequence ID" value="PIL26513.1"/>
    <property type="molecule type" value="Genomic_DNA"/>
</dbReference>
<evidence type="ECO:0000256" key="7">
    <source>
        <dbReference type="SAM" id="Phobius"/>
    </source>
</evidence>
<feature type="region of interest" description="Disordered" evidence="6">
    <location>
        <begin position="58"/>
        <end position="126"/>
    </location>
</feature>
<evidence type="ECO:0000256" key="4">
    <source>
        <dbReference type="ARBA" id="ARBA00022989"/>
    </source>
</evidence>
<sequence length="141" mass="14963">MGSTVDAALSAAFARVIVVRASVFIFLTIVLLVDFAHSWSETCLALCLAITALCVHTPPSSGRPWSPPPPLSQPSSGTGPSETLRRDTHEAAVMNWRAGHREHPPQGRDPTGPGVQTQTPSPDASVLLEIADSTGRTVQSW</sequence>
<evidence type="ECO:0000256" key="5">
    <source>
        <dbReference type="ARBA" id="ARBA00023136"/>
    </source>
</evidence>
<dbReference type="InterPro" id="IPR005016">
    <property type="entry name" value="TDE1/TMS"/>
</dbReference>